<comment type="caution">
    <text evidence="1">The sequence shown here is derived from an EMBL/GenBank/DDBJ whole genome shotgun (WGS) entry which is preliminary data.</text>
</comment>
<proteinExistence type="predicted"/>
<reference evidence="1" key="1">
    <citation type="submission" date="2019-08" db="EMBL/GenBank/DDBJ databases">
        <authorList>
            <person name="Kucharzyk K."/>
            <person name="Murdoch R.W."/>
            <person name="Higgins S."/>
            <person name="Loffler F."/>
        </authorList>
    </citation>
    <scope>NUCLEOTIDE SEQUENCE</scope>
</reference>
<dbReference type="Pfam" id="PF01816">
    <property type="entry name" value="LRV"/>
    <property type="match status" value="1"/>
</dbReference>
<gene>
    <name evidence="1" type="ORF">SDC9_188229</name>
</gene>
<organism evidence="1">
    <name type="scientific">bioreactor metagenome</name>
    <dbReference type="NCBI Taxonomy" id="1076179"/>
    <lineage>
        <taxon>unclassified sequences</taxon>
        <taxon>metagenomes</taxon>
        <taxon>ecological metagenomes</taxon>
    </lineage>
</organism>
<dbReference type="EMBL" id="VSSQ01097258">
    <property type="protein sequence ID" value="MPN40691.1"/>
    <property type="molecule type" value="Genomic_DNA"/>
</dbReference>
<protein>
    <submittedName>
        <fullName evidence="1">Uncharacterized protein</fullName>
    </submittedName>
</protein>
<dbReference type="AlphaFoldDB" id="A0A645HNS2"/>
<sequence>MRALVAERALPGLAIALLGDPEWWVRLAAIDNVPPEQLAALADDPEPEVRAAALARLSPTTAVRPEERT</sequence>
<dbReference type="SUPFAM" id="SSF48371">
    <property type="entry name" value="ARM repeat"/>
    <property type="match status" value="1"/>
</dbReference>
<name>A0A645HNS2_9ZZZZ</name>
<dbReference type="Gene3D" id="1.25.10.10">
    <property type="entry name" value="Leucine-rich Repeat Variant"/>
    <property type="match status" value="1"/>
</dbReference>
<evidence type="ECO:0000313" key="1">
    <source>
        <dbReference type="EMBL" id="MPN40691.1"/>
    </source>
</evidence>
<accession>A0A645HNS2</accession>
<dbReference type="InterPro" id="IPR004830">
    <property type="entry name" value="LRR_variant"/>
</dbReference>
<dbReference type="InterPro" id="IPR016024">
    <property type="entry name" value="ARM-type_fold"/>
</dbReference>
<dbReference type="InterPro" id="IPR011989">
    <property type="entry name" value="ARM-like"/>
</dbReference>